<comment type="caution">
    <text evidence="2">The sequence shown here is derived from an EMBL/GenBank/DDBJ whole genome shotgun (WGS) entry which is preliminary data.</text>
</comment>
<dbReference type="Proteomes" id="UP001139648">
    <property type="component" value="Unassembled WGS sequence"/>
</dbReference>
<dbReference type="EMBL" id="JAMZEB010000002">
    <property type="protein sequence ID" value="MCP2363028.1"/>
    <property type="molecule type" value="Genomic_DNA"/>
</dbReference>
<protein>
    <submittedName>
        <fullName evidence="2">Uncharacterized protein</fullName>
    </submittedName>
</protein>
<proteinExistence type="predicted"/>
<name>A0A9X2GZ22_9ACTN</name>
<reference evidence="2" key="1">
    <citation type="submission" date="2022-06" db="EMBL/GenBank/DDBJ databases">
        <title>Sequencing the genomes of 1000 actinobacteria strains.</title>
        <authorList>
            <person name="Klenk H.-P."/>
        </authorList>
    </citation>
    <scope>NUCLEOTIDE SEQUENCE</scope>
    <source>
        <strain evidence="2">DSM 46694</strain>
    </source>
</reference>
<organism evidence="2 3">
    <name type="scientific">Nonomuraea thailandensis</name>
    <dbReference type="NCBI Taxonomy" id="1188745"/>
    <lineage>
        <taxon>Bacteria</taxon>
        <taxon>Bacillati</taxon>
        <taxon>Actinomycetota</taxon>
        <taxon>Actinomycetes</taxon>
        <taxon>Streptosporangiales</taxon>
        <taxon>Streptosporangiaceae</taxon>
        <taxon>Nonomuraea</taxon>
    </lineage>
</organism>
<sequence>MTHFTDPPVSDTTPQQEGSSLMTAVGDFNWTRRLNPRMRGLVTTWLEICDDAMRHISIVPASAGGKTT</sequence>
<evidence type="ECO:0000256" key="1">
    <source>
        <dbReference type="SAM" id="MobiDB-lite"/>
    </source>
</evidence>
<dbReference type="RefSeq" id="WP_253754304.1">
    <property type="nucleotide sequence ID" value="NZ_BAABKA010000023.1"/>
</dbReference>
<keyword evidence="3" id="KW-1185">Reference proteome</keyword>
<accession>A0A9X2GZ22</accession>
<evidence type="ECO:0000313" key="2">
    <source>
        <dbReference type="EMBL" id="MCP2363028.1"/>
    </source>
</evidence>
<evidence type="ECO:0000313" key="3">
    <source>
        <dbReference type="Proteomes" id="UP001139648"/>
    </source>
</evidence>
<gene>
    <name evidence="2" type="ORF">HD597_010048</name>
</gene>
<feature type="region of interest" description="Disordered" evidence="1">
    <location>
        <begin position="1"/>
        <end position="20"/>
    </location>
</feature>
<dbReference type="AlphaFoldDB" id="A0A9X2GZ22"/>
<feature type="compositionally biased region" description="Polar residues" evidence="1">
    <location>
        <begin position="10"/>
        <end position="20"/>
    </location>
</feature>